<evidence type="ECO:0000313" key="2">
    <source>
        <dbReference type="EMBL" id="KAF7991430.1"/>
    </source>
</evidence>
<dbReference type="Proteomes" id="UP000639338">
    <property type="component" value="Unassembled WGS sequence"/>
</dbReference>
<name>A0A835CSN3_APHGI</name>
<dbReference type="AlphaFoldDB" id="A0A835CSN3"/>
<evidence type="ECO:0000256" key="1">
    <source>
        <dbReference type="SAM" id="MobiDB-lite"/>
    </source>
</evidence>
<sequence>MFSLKNYNEIKLVSAKEISFDDASAVSFKNNIKDGSTASSSSIIEKKNFSSLGKKLRSSIKNRLKNSEYTVSVEFDRNNNINRKSINRKSKNKNKKFIEKEKVDVVVQDNIKPKKISRVNAIKKLFHTPLVPRKKISKEIINLDDDDDDDDDDDITNNTDTLTIKKQKNDEMKSDDNERFWSKGEPATPITPIIIDDIFHNLKLNLNDTKSIDIKETILQNNNNSISPSTNCKNTDKYFKSSESSSETSYKQITNSKDNLNNSTNDKKLNNNNKINKTGNNFCTKKHFKNSFYGSSFSLGDIDDNIKTILTNHNSNSCEVVGALKKDGTYENYI</sequence>
<comment type="caution">
    <text evidence="2">The sequence shown here is derived from an EMBL/GenBank/DDBJ whole genome shotgun (WGS) entry which is preliminary data.</text>
</comment>
<gene>
    <name evidence="2" type="ORF">HCN44_002992</name>
</gene>
<protein>
    <submittedName>
        <fullName evidence="2">Uncharacterized protein</fullName>
    </submittedName>
</protein>
<organism evidence="2 3">
    <name type="scientific">Aphidius gifuensis</name>
    <name type="common">Parasitoid wasp</name>
    <dbReference type="NCBI Taxonomy" id="684658"/>
    <lineage>
        <taxon>Eukaryota</taxon>
        <taxon>Metazoa</taxon>
        <taxon>Ecdysozoa</taxon>
        <taxon>Arthropoda</taxon>
        <taxon>Hexapoda</taxon>
        <taxon>Insecta</taxon>
        <taxon>Pterygota</taxon>
        <taxon>Neoptera</taxon>
        <taxon>Endopterygota</taxon>
        <taxon>Hymenoptera</taxon>
        <taxon>Apocrita</taxon>
        <taxon>Ichneumonoidea</taxon>
        <taxon>Braconidae</taxon>
        <taxon>Aphidiinae</taxon>
        <taxon>Aphidius</taxon>
    </lineage>
</organism>
<accession>A0A835CSN3</accession>
<reference evidence="2 3" key="1">
    <citation type="submission" date="2020-08" db="EMBL/GenBank/DDBJ databases">
        <title>Aphidius gifuensis genome sequencing and assembly.</title>
        <authorList>
            <person name="Du Z."/>
        </authorList>
    </citation>
    <scope>NUCLEOTIDE SEQUENCE [LARGE SCALE GENOMIC DNA]</scope>
    <source>
        <strain evidence="2">YNYX2018</strain>
        <tissue evidence="2">Adults</tissue>
    </source>
</reference>
<evidence type="ECO:0000313" key="3">
    <source>
        <dbReference type="Proteomes" id="UP000639338"/>
    </source>
</evidence>
<dbReference type="EMBL" id="JACMRX010000004">
    <property type="protein sequence ID" value="KAF7991430.1"/>
    <property type="molecule type" value="Genomic_DNA"/>
</dbReference>
<keyword evidence="3" id="KW-1185">Reference proteome</keyword>
<proteinExistence type="predicted"/>
<feature type="region of interest" description="Disordered" evidence="1">
    <location>
        <begin position="243"/>
        <end position="275"/>
    </location>
</feature>